<organism evidence="1">
    <name type="scientific">Actinoplanes campanulatus</name>
    <dbReference type="NCBI Taxonomy" id="113559"/>
    <lineage>
        <taxon>Bacteria</taxon>
        <taxon>Bacillati</taxon>
        <taxon>Actinomycetota</taxon>
        <taxon>Actinomycetes</taxon>
        <taxon>Micromonosporales</taxon>
        <taxon>Micromonosporaceae</taxon>
        <taxon>Actinoplanes</taxon>
    </lineage>
</organism>
<dbReference type="NCBIfam" id="NF033179">
    <property type="entry name" value="TnsA_like_Actin"/>
    <property type="match status" value="1"/>
</dbReference>
<reference evidence="1" key="1">
    <citation type="submission" date="2021-01" db="EMBL/GenBank/DDBJ databases">
        <title>Whole genome shotgun sequence of Actinoplanes capillaceus NBRC 16408.</title>
        <authorList>
            <person name="Komaki H."/>
            <person name="Tamura T."/>
        </authorList>
    </citation>
    <scope>NUCLEOTIDE SEQUENCE [LARGE SCALE GENOMIC DNA]</scope>
    <source>
        <strain evidence="1">NBRC 16408</strain>
    </source>
</reference>
<dbReference type="InterPro" id="IPR048000">
    <property type="entry name" value="TnsA-like"/>
</dbReference>
<accession>A0ABQ3WUK1</accession>
<evidence type="ECO:0000313" key="1">
    <source>
        <dbReference type="EMBL" id="GID49947.1"/>
    </source>
</evidence>
<comment type="caution">
    <text evidence="1">The sequence shown here is derived from an EMBL/GenBank/DDBJ whole genome shotgun (WGS) entry which is preliminary data.</text>
</comment>
<gene>
    <name evidence="1" type="ORF">Aca07nite_72220</name>
</gene>
<proteinExistence type="predicted"/>
<name>A0ABQ3WUK1_9ACTN</name>
<protein>
    <recommendedName>
        <fullName evidence="2">TnsA-like heteromeric transposase endonuclease subunit</fullName>
    </recommendedName>
</protein>
<dbReference type="EMBL" id="BOMF01000136">
    <property type="protein sequence ID" value="GID49947.1"/>
    <property type="molecule type" value="Genomic_DNA"/>
</dbReference>
<evidence type="ECO:0008006" key="2">
    <source>
        <dbReference type="Google" id="ProtNLM"/>
    </source>
</evidence>
<sequence length="249" mass="28112">MTAAVRVSRHAEFLVEFSDSAGQQRSGDLTELWNARFEDAAPVRSFPSFKKQRNFPGWWWSATVDRLVGFESWLERDHLMQLDFDKAVVGMASQPMWLRWRHNDRWRRHAPDYFVRLADGGAVVIDVRADDRIPSRDAEAFTAAARACGLVGWRYRRVGALALIWSRNLRWLSRYRHPRFAGDGGVREGLVERFGGGMPLRAGACAVADPLVSLPVLFHLLWRQVLVTDLTSAVLSSSVIVRPGPGGRG</sequence>